<evidence type="ECO:0000256" key="1">
    <source>
        <dbReference type="ARBA" id="ARBA00005755"/>
    </source>
</evidence>
<keyword evidence="7" id="KW-0238">DNA-binding</keyword>
<keyword evidence="12" id="KW-1185">Reference proteome</keyword>
<reference evidence="11 12" key="1">
    <citation type="submission" date="2024-10" db="EMBL/GenBank/DDBJ databases">
        <authorList>
            <person name="Kim D."/>
        </authorList>
    </citation>
    <scope>NUCLEOTIDE SEQUENCE [LARGE SCALE GENOMIC DNA]</scope>
    <source>
        <strain evidence="11">BH-2024</strain>
    </source>
</reference>
<dbReference type="GO" id="GO:0003677">
    <property type="term" value="F:DNA binding"/>
    <property type="evidence" value="ECO:0007669"/>
    <property type="project" value="UniProtKB-KW"/>
</dbReference>
<comment type="catalytic activity">
    <reaction evidence="8">
        <text>DNA(n) + a 2'-deoxyribonucleoside 5'-triphosphate = DNA(n+1) + diphosphate</text>
        <dbReference type="Rhea" id="RHEA:22508"/>
        <dbReference type="Rhea" id="RHEA-COMP:17339"/>
        <dbReference type="Rhea" id="RHEA-COMP:17340"/>
        <dbReference type="ChEBI" id="CHEBI:33019"/>
        <dbReference type="ChEBI" id="CHEBI:61560"/>
        <dbReference type="ChEBI" id="CHEBI:173112"/>
        <dbReference type="EC" id="2.7.7.7"/>
    </reaction>
</comment>
<accession>A0ABD2LVV6</accession>
<keyword evidence="6" id="KW-0239">DNA-directed DNA polymerase</keyword>
<feature type="domain" description="DNA-directed DNA polymerase family B mitochondria/virus" evidence="10">
    <location>
        <begin position="399"/>
        <end position="578"/>
    </location>
</feature>
<dbReference type="PANTHER" id="PTHR33568:SF3">
    <property type="entry name" value="DNA-DIRECTED DNA POLYMERASE"/>
    <property type="match status" value="1"/>
</dbReference>
<name>A0ABD2LVV6_9BILA</name>
<evidence type="ECO:0000256" key="9">
    <source>
        <dbReference type="SAM" id="MobiDB-lite"/>
    </source>
</evidence>
<dbReference type="EMBL" id="JBICBT010000248">
    <property type="protein sequence ID" value="KAL3119385.1"/>
    <property type="molecule type" value="Genomic_DNA"/>
</dbReference>
<proteinExistence type="inferred from homology"/>
<evidence type="ECO:0000256" key="4">
    <source>
        <dbReference type="ARBA" id="ARBA00022695"/>
    </source>
</evidence>
<evidence type="ECO:0000256" key="5">
    <source>
        <dbReference type="ARBA" id="ARBA00022705"/>
    </source>
</evidence>
<gene>
    <name evidence="11" type="ORF">niasHT_003993</name>
</gene>
<dbReference type="InterPro" id="IPR043502">
    <property type="entry name" value="DNA/RNA_pol_sf"/>
</dbReference>
<keyword evidence="5" id="KW-0235">DNA replication</keyword>
<comment type="caution">
    <text evidence="11">The sequence shown here is derived from an EMBL/GenBank/DDBJ whole genome shotgun (WGS) entry which is preliminary data.</text>
</comment>
<dbReference type="Proteomes" id="UP001620626">
    <property type="component" value="Unassembled WGS sequence"/>
</dbReference>
<evidence type="ECO:0000313" key="11">
    <source>
        <dbReference type="EMBL" id="KAL3119385.1"/>
    </source>
</evidence>
<organism evidence="11 12">
    <name type="scientific">Heterodera trifolii</name>
    <dbReference type="NCBI Taxonomy" id="157864"/>
    <lineage>
        <taxon>Eukaryota</taxon>
        <taxon>Metazoa</taxon>
        <taxon>Ecdysozoa</taxon>
        <taxon>Nematoda</taxon>
        <taxon>Chromadorea</taxon>
        <taxon>Rhabditida</taxon>
        <taxon>Tylenchina</taxon>
        <taxon>Tylenchomorpha</taxon>
        <taxon>Tylenchoidea</taxon>
        <taxon>Heteroderidae</taxon>
        <taxon>Heteroderinae</taxon>
        <taxon>Heterodera</taxon>
    </lineage>
</organism>
<evidence type="ECO:0000256" key="7">
    <source>
        <dbReference type="ARBA" id="ARBA00023125"/>
    </source>
</evidence>
<feature type="region of interest" description="Disordered" evidence="9">
    <location>
        <begin position="921"/>
        <end position="959"/>
    </location>
</feature>
<feature type="compositionally biased region" description="Low complexity" evidence="9">
    <location>
        <begin position="837"/>
        <end position="847"/>
    </location>
</feature>
<dbReference type="PANTHER" id="PTHR33568">
    <property type="entry name" value="DNA POLYMERASE"/>
    <property type="match status" value="1"/>
</dbReference>
<dbReference type="Pfam" id="PF03175">
    <property type="entry name" value="DNA_pol_B_2"/>
    <property type="match status" value="1"/>
</dbReference>
<dbReference type="Gene3D" id="3.40.960.10">
    <property type="entry name" value="VSR Endonuclease"/>
    <property type="match status" value="1"/>
</dbReference>
<protein>
    <recommendedName>
        <fullName evidence="2">DNA-directed DNA polymerase</fullName>
        <ecNumber evidence="2">2.7.7.7</ecNumber>
    </recommendedName>
</protein>
<dbReference type="SUPFAM" id="SSF56672">
    <property type="entry name" value="DNA/RNA polymerases"/>
    <property type="match status" value="1"/>
</dbReference>
<evidence type="ECO:0000256" key="2">
    <source>
        <dbReference type="ARBA" id="ARBA00012417"/>
    </source>
</evidence>
<dbReference type="AlphaFoldDB" id="A0ABD2LVV6"/>
<evidence type="ECO:0000256" key="3">
    <source>
        <dbReference type="ARBA" id="ARBA00022679"/>
    </source>
</evidence>
<comment type="similarity">
    <text evidence="1">Belongs to the DNA polymerase type-B family.</text>
</comment>
<evidence type="ECO:0000256" key="6">
    <source>
        <dbReference type="ARBA" id="ARBA00022932"/>
    </source>
</evidence>
<evidence type="ECO:0000313" key="12">
    <source>
        <dbReference type="Proteomes" id="UP001620626"/>
    </source>
</evidence>
<evidence type="ECO:0000259" key="10">
    <source>
        <dbReference type="Pfam" id="PF03175"/>
    </source>
</evidence>
<dbReference type="GO" id="GO:0006260">
    <property type="term" value="P:DNA replication"/>
    <property type="evidence" value="ECO:0007669"/>
    <property type="project" value="UniProtKB-KW"/>
</dbReference>
<sequence length="995" mass="111893">MSARASDAIQELRRMVSDQNRIIFNLRSQLIDQRAVVLQNLARIEQLECFTSNDRAGRGNFRLRYSPMAAVELTLLGQRLEDRARRHRMAIGATASTSTSNGTNGIMCQLFKMRREEMFRMMEMSPRLGQRLKRTWRDLVDVCCTMRWFSAASSSIFSINNNKSCSKHQNHNMPFLLDEALASYCKNDVDILMSGLIAFRTEFLEMSKRPAGPDGKADRAAYKTPHNGIDPLKNCITIASACMRHFRTNHLKPGHLALVPEKGYDSCGDNQSDLALNFMQWYAEKFGVRIQNAFSADGEKRVGNFRLDGWIESEQKGLEIHGCVWHACSKCYPDDSEVMPCGKTAARIRERNKLRMDFILTKVPNVEIYWQCEIEEMLTKDQQMKQKFNEYTGDGGPINIRACFMGGRTGALKLYHELAADEEISYYDFTSLYPFINCVTNYPVGHPKLHVPCEEVDWQRPEDNPYPLAILKVFVIPPRKIDIPVLPVKVGDRLCFPLCMSCCKKYPNGGVKEAYSCQHTDKQRGWISTCTSLELNVALEEGYRVNMLLRVLEYDRSDNKLFRPYMSEFMVQKIHASGFDENIHGNFEAEEQFIAECWDQFGIKIDRTKMVPNKGKRALAKLAVNNLWGRFSLRNYGLSQTLITDDPSELGNYLDNRKIEVTGLDMLTPERILISYNQKKDWVQEHPCSNVVISLFTTSAARLHLLKAMQIVARTPGCILLYTAERMGGRVRAYWVVVSASLTEWGGGMRREMWVRDGGWCAGRCGVEIWGCGMGVAREFGPWALNAREFRRAGLNPRVWLARRVNQSATDAVGGAVIFSVNVADPSPLDAAALSLGSADPLSSSDPSLRRRGPFPTIPPSVGADPSPPFRRPSARTPSLLWTLPTIPPSVGADPLPSMDSPHHSAVRRRERPLFHGPPPFFTAADPSLPFRRPSTRTPSLHRRGPHLFHGPLPTIQSSVATDPPLSTAAREFCCASLGGARGGGASGKLRSKWC</sequence>
<feature type="region of interest" description="Disordered" evidence="9">
    <location>
        <begin position="837"/>
        <end position="876"/>
    </location>
</feature>
<evidence type="ECO:0000256" key="8">
    <source>
        <dbReference type="ARBA" id="ARBA00049244"/>
    </source>
</evidence>
<keyword evidence="4" id="KW-0548">Nucleotidyltransferase</keyword>
<dbReference type="InterPro" id="IPR004868">
    <property type="entry name" value="DNA-dir_DNA_pol_B_mt/vir"/>
</dbReference>
<dbReference type="GO" id="GO:0003887">
    <property type="term" value="F:DNA-directed DNA polymerase activity"/>
    <property type="evidence" value="ECO:0007669"/>
    <property type="project" value="UniProtKB-KW"/>
</dbReference>
<dbReference type="EC" id="2.7.7.7" evidence="2"/>
<keyword evidence="3" id="KW-0808">Transferase</keyword>